<feature type="transmembrane region" description="Helical" evidence="1">
    <location>
        <begin position="73"/>
        <end position="93"/>
    </location>
</feature>
<dbReference type="InterPro" id="IPR019662">
    <property type="entry name" value="DUF2516"/>
</dbReference>
<gene>
    <name evidence="2" type="ORF">UFOPK1811_01114</name>
    <name evidence="3" type="ORF">UFOPK2360_00580</name>
    <name evidence="4" type="ORF">UFOPK3306_01254</name>
</gene>
<dbReference type="AlphaFoldDB" id="A0A6J6N5E1"/>
<keyword evidence="1" id="KW-0472">Membrane</keyword>
<dbReference type="EMBL" id="CAEZUJ010000055">
    <property type="protein sequence ID" value="CAB4605774.1"/>
    <property type="molecule type" value="Genomic_DNA"/>
</dbReference>
<sequence>MESILNPLGSLSTYVILAISVAELIALSFALFHAVRTPSAAFPAAGKQSKQFWGFLLGAALLARLTFASPLDLFGVIAAVAAIVYLVDVKPAVTDVLRGPRW</sequence>
<proteinExistence type="predicted"/>
<evidence type="ECO:0000256" key="1">
    <source>
        <dbReference type="SAM" id="Phobius"/>
    </source>
</evidence>
<name>A0A6J6N5E1_9ZZZZ</name>
<evidence type="ECO:0000313" key="2">
    <source>
        <dbReference type="EMBL" id="CAB4605774.1"/>
    </source>
</evidence>
<evidence type="ECO:0000313" key="3">
    <source>
        <dbReference type="EMBL" id="CAB4681356.1"/>
    </source>
</evidence>
<accession>A0A6J6N5E1</accession>
<keyword evidence="1" id="KW-1133">Transmembrane helix</keyword>
<evidence type="ECO:0000313" key="4">
    <source>
        <dbReference type="EMBL" id="CAB4876996.1"/>
    </source>
</evidence>
<dbReference type="EMBL" id="CAFBLI010000135">
    <property type="protein sequence ID" value="CAB4876996.1"/>
    <property type="molecule type" value="Genomic_DNA"/>
</dbReference>
<protein>
    <submittedName>
        <fullName evidence="3">Unannotated protein</fullName>
    </submittedName>
</protein>
<dbReference type="Pfam" id="PF10724">
    <property type="entry name" value="DUF2516"/>
    <property type="match status" value="1"/>
</dbReference>
<keyword evidence="1" id="KW-0812">Transmembrane</keyword>
<reference evidence="3" key="1">
    <citation type="submission" date="2020-05" db="EMBL/GenBank/DDBJ databases">
        <authorList>
            <person name="Chiriac C."/>
            <person name="Salcher M."/>
            <person name="Ghai R."/>
            <person name="Kavagutti S V."/>
        </authorList>
    </citation>
    <scope>NUCLEOTIDE SEQUENCE</scope>
</reference>
<feature type="transmembrane region" description="Helical" evidence="1">
    <location>
        <begin position="12"/>
        <end position="32"/>
    </location>
</feature>
<organism evidence="3">
    <name type="scientific">freshwater metagenome</name>
    <dbReference type="NCBI Taxonomy" id="449393"/>
    <lineage>
        <taxon>unclassified sequences</taxon>
        <taxon>metagenomes</taxon>
        <taxon>ecological metagenomes</taxon>
    </lineage>
</organism>
<dbReference type="EMBL" id="CAEZXH010000025">
    <property type="protein sequence ID" value="CAB4681356.1"/>
    <property type="molecule type" value="Genomic_DNA"/>
</dbReference>